<organism evidence="2 3">
    <name type="scientific">Trichonephila clavata</name>
    <name type="common">Joro spider</name>
    <name type="synonym">Nephila clavata</name>
    <dbReference type="NCBI Taxonomy" id="2740835"/>
    <lineage>
        <taxon>Eukaryota</taxon>
        <taxon>Metazoa</taxon>
        <taxon>Ecdysozoa</taxon>
        <taxon>Arthropoda</taxon>
        <taxon>Chelicerata</taxon>
        <taxon>Arachnida</taxon>
        <taxon>Araneae</taxon>
        <taxon>Araneomorphae</taxon>
        <taxon>Entelegynae</taxon>
        <taxon>Araneoidea</taxon>
        <taxon>Nephilidae</taxon>
        <taxon>Trichonephila</taxon>
    </lineage>
</organism>
<evidence type="ECO:0000256" key="1">
    <source>
        <dbReference type="SAM" id="MobiDB-lite"/>
    </source>
</evidence>
<dbReference type="EMBL" id="BMAO01007940">
    <property type="protein sequence ID" value="GFR19590.1"/>
    <property type="molecule type" value="Genomic_DNA"/>
</dbReference>
<feature type="compositionally biased region" description="Basic and acidic residues" evidence="1">
    <location>
        <begin position="43"/>
        <end position="70"/>
    </location>
</feature>
<evidence type="ECO:0000313" key="3">
    <source>
        <dbReference type="Proteomes" id="UP000887116"/>
    </source>
</evidence>
<comment type="caution">
    <text evidence="2">The sequence shown here is derived from an EMBL/GenBank/DDBJ whole genome shotgun (WGS) entry which is preliminary data.</text>
</comment>
<keyword evidence="3" id="KW-1185">Reference proteome</keyword>
<dbReference type="Proteomes" id="UP000887116">
    <property type="component" value="Unassembled WGS sequence"/>
</dbReference>
<dbReference type="AlphaFoldDB" id="A0A8X6J4E3"/>
<gene>
    <name evidence="2" type="ORF">TNCT_10571</name>
</gene>
<proteinExistence type="predicted"/>
<reference evidence="2" key="1">
    <citation type="submission" date="2020-07" db="EMBL/GenBank/DDBJ databases">
        <title>Multicomponent nature underlies the extraordinary mechanical properties of spider dragline silk.</title>
        <authorList>
            <person name="Kono N."/>
            <person name="Nakamura H."/>
            <person name="Mori M."/>
            <person name="Yoshida Y."/>
            <person name="Ohtoshi R."/>
            <person name="Malay A.D."/>
            <person name="Moran D.A.P."/>
            <person name="Tomita M."/>
            <person name="Numata K."/>
            <person name="Arakawa K."/>
        </authorList>
    </citation>
    <scope>NUCLEOTIDE SEQUENCE</scope>
</reference>
<sequence>MKRKEPGPSESGICHERSLEKVRRKNSSKVGSSKNVKQPGEQTEERKRGLGRNADDSTRETRAREKDEAANRGWIKN</sequence>
<evidence type="ECO:0000313" key="2">
    <source>
        <dbReference type="EMBL" id="GFR19590.1"/>
    </source>
</evidence>
<feature type="region of interest" description="Disordered" evidence="1">
    <location>
        <begin position="1"/>
        <end position="77"/>
    </location>
</feature>
<feature type="compositionally biased region" description="Low complexity" evidence="1">
    <location>
        <begin position="28"/>
        <end position="37"/>
    </location>
</feature>
<accession>A0A8X6J4E3</accession>
<protein>
    <submittedName>
        <fullName evidence="2">Uncharacterized protein</fullName>
    </submittedName>
</protein>
<feature type="compositionally biased region" description="Basic and acidic residues" evidence="1">
    <location>
        <begin position="1"/>
        <end position="21"/>
    </location>
</feature>
<name>A0A8X6J4E3_TRICU</name>